<evidence type="ECO:0000313" key="3">
    <source>
        <dbReference type="Proteomes" id="UP001201980"/>
    </source>
</evidence>
<gene>
    <name evidence="2" type="ORF">MKZ38_010635</name>
</gene>
<evidence type="ECO:0000256" key="1">
    <source>
        <dbReference type="SAM" id="MobiDB-lite"/>
    </source>
</evidence>
<keyword evidence="3" id="KW-1185">Reference proteome</keyword>
<reference evidence="2" key="1">
    <citation type="submission" date="2022-07" db="EMBL/GenBank/DDBJ databases">
        <title>Draft genome sequence of Zalerion maritima ATCC 34329, a (micro)plastics degrading marine fungus.</title>
        <authorList>
            <person name="Paco A."/>
            <person name="Goncalves M.F.M."/>
            <person name="Rocha-Santos T.A.P."/>
            <person name="Alves A."/>
        </authorList>
    </citation>
    <scope>NUCLEOTIDE SEQUENCE</scope>
    <source>
        <strain evidence="2">ATCC 34329</strain>
    </source>
</reference>
<evidence type="ECO:0000313" key="2">
    <source>
        <dbReference type="EMBL" id="KAJ2891853.1"/>
    </source>
</evidence>
<accession>A0AAD5RG90</accession>
<dbReference type="Proteomes" id="UP001201980">
    <property type="component" value="Unassembled WGS sequence"/>
</dbReference>
<dbReference type="EMBL" id="JAKWBI020000968">
    <property type="protein sequence ID" value="KAJ2891853.1"/>
    <property type="molecule type" value="Genomic_DNA"/>
</dbReference>
<organism evidence="2 3">
    <name type="scientific">Zalerion maritima</name>
    <dbReference type="NCBI Taxonomy" id="339359"/>
    <lineage>
        <taxon>Eukaryota</taxon>
        <taxon>Fungi</taxon>
        <taxon>Dikarya</taxon>
        <taxon>Ascomycota</taxon>
        <taxon>Pezizomycotina</taxon>
        <taxon>Sordariomycetes</taxon>
        <taxon>Lulworthiomycetidae</taxon>
        <taxon>Lulworthiales</taxon>
        <taxon>Lulworthiaceae</taxon>
        <taxon>Zalerion</taxon>
    </lineage>
</organism>
<dbReference type="AlphaFoldDB" id="A0AAD5RG90"/>
<sequence length="429" mass="47256">MDAELLAVLYDAVELDPTNIQTKTTLLETLAAQGHGEAAMSVAKEILQQDPLNQFARERVRTGGDASGSNSTPKAKGKSANLSPHSFSSPKVPSSSRERKQLENEFEWRLKEVYNLASSLMKHHVEALSSIDHRTANQVRDACNISARRMNNVGGSRPRAVRAVAKAIVAESSDAKAMDMIVEDLEAAHEWIQMAKETSGSPEEVDPRERLVKRRHALEAALPPKMEKTVAEAFVHVEHEVLRKTYVNDETMLGDTIPEIERSNFLATEDGYAWSMDELVPAITANGGVMRNPLSKDLFSPEDVARIVGHPLGAKLRPMQLEQKNLKKGVRTQTIQNLASLSKSLLADMTDDATESRKAVDEFLVYVAALPEYEQKVLDDLKVPGVDTHTGQSFDYTIGESVRDAKGNKTCFHKVGDFLGQASTWLGKA</sequence>
<protein>
    <submittedName>
        <fullName evidence="2">Uncharacterized protein</fullName>
    </submittedName>
</protein>
<proteinExistence type="predicted"/>
<feature type="compositionally biased region" description="Low complexity" evidence="1">
    <location>
        <begin position="83"/>
        <end position="95"/>
    </location>
</feature>
<comment type="caution">
    <text evidence="2">The sequence shown here is derived from an EMBL/GenBank/DDBJ whole genome shotgun (WGS) entry which is preliminary data.</text>
</comment>
<feature type="region of interest" description="Disordered" evidence="1">
    <location>
        <begin position="61"/>
        <end position="98"/>
    </location>
</feature>
<name>A0AAD5RG90_9PEZI</name>